<evidence type="ECO:0000313" key="3">
    <source>
        <dbReference type="EMBL" id="KAH7038472.1"/>
    </source>
</evidence>
<dbReference type="AlphaFoldDB" id="A0A9P9BUS7"/>
<comment type="caution">
    <text evidence="3">The sequence shown here is derived from an EMBL/GenBank/DDBJ whole genome shotgun (WGS) entry which is preliminary data.</text>
</comment>
<gene>
    <name evidence="2" type="ORF">B0I36DRAFT_316280</name>
    <name evidence="3" type="ORF">B0I36DRAFT_316374</name>
    <name evidence="1" type="ORF">B0I36DRAFT_343412</name>
</gene>
<proteinExistence type="predicted"/>
<dbReference type="EMBL" id="JAGTJQ010000002">
    <property type="protein sequence ID" value="KAH7038444.1"/>
    <property type="molecule type" value="Genomic_DNA"/>
</dbReference>
<evidence type="ECO:0000313" key="4">
    <source>
        <dbReference type="Proteomes" id="UP000756346"/>
    </source>
</evidence>
<dbReference type="EMBL" id="JAGTJQ010000002">
    <property type="protein sequence ID" value="KAH7038472.1"/>
    <property type="molecule type" value="Genomic_DNA"/>
</dbReference>
<evidence type="ECO:0000313" key="2">
    <source>
        <dbReference type="EMBL" id="KAH7038444.1"/>
    </source>
</evidence>
<sequence>MGLVGDSAPRGHEVKQGVYFVTLREDAEVQQWSCRLPKDAARLRWSALMAETTGQVLDGDGPRGLEHSIEEVERTFTKALWQWCEEFGLSVQGFSSPGEMEGEGLPISTFQLASLMAMRAPHRYEVSSRDVREQFFGNARRFVPRAVKSALGCECVCHSLSAGADSDPYVSLLGRFATRRQWVAASLFASAYLARYIGQWAQIQDMDVVSLCVEEWLMSLGSTAVLGWTASSFWAAADQWRNQVSCTEEKPCTCVSLAVKDCWSEDDLILAPPGLRGALGRYRLFCQRYAY</sequence>
<dbReference type="RefSeq" id="XP_046017565.1">
    <property type="nucleotide sequence ID" value="XM_046153000.1"/>
</dbReference>
<protein>
    <submittedName>
        <fullName evidence="3">Uncharacterized protein</fullName>
    </submittedName>
</protein>
<evidence type="ECO:0000313" key="1">
    <source>
        <dbReference type="EMBL" id="KAH7007832.1"/>
    </source>
</evidence>
<name>A0A9P9BUS7_9PEZI</name>
<organism evidence="3 4">
    <name type="scientific">Microdochium trichocladiopsis</name>
    <dbReference type="NCBI Taxonomy" id="1682393"/>
    <lineage>
        <taxon>Eukaryota</taxon>
        <taxon>Fungi</taxon>
        <taxon>Dikarya</taxon>
        <taxon>Ascomycota</taxon>
        <taxon>Pezizomycotina</taxon>
        <taxon>Sordariomycetes</taxon>
        <taxon>Xylariomycetidae</taxon>
        <taxon>Xylariales</taxon>
        <taxon>Microdochiaceae</taxon>
        <taxon>Microdochium</taxon>
    </lineage>
</organism>
<dbReference type="Proteomes" id="UP000756346">
    <property type="component" value="Unassembled WGS sequence"/>
</dbReference>
<accession>A0A9P9BUS7</accession>
<dbReference type="GeneID" id="70182546"/>
<dbReference type="EMBL" id="JAGTJQ010000025">
    <property type="protein sequence ID" value="KAH7007832.1"/>
    <property type="molecule type" value="Genomic_DNA"/>
</dbReference>
<keyword evidence="4" id="KW-1185">Reference proteome</keyword>
<reference evidence="3" key="1">
    <citation type="journal article" date="2021" name="Nat. Commun.">
        <title>Genetic determinants of endophytism in the Arabidopsis root mycobiome.</title>
        <authorList>
            <person name="Mesny F."/>
            <person name="Miyauchi S."/>
            <person name="Thiergart T."/>
            <person name="Pickel B."/>
            <person name="Atanasova L."/>
            <person name="Karlsson M."/>
            <person name="Huettel B."/>
            <person name="Barry K.W."/>
            <person name="Haridas S."/>
            <person name="Chen C."/>
            <person name="Bauer D."/>
            <person name="Andreopoulos W."/>
            <person name="Pangilinan J."/>
            <person name="LaButti K."/>
            <person name="Riley R."/>
            <person name="Lipzen A."/>
            <person name="Clum A."/>
            <person name="Drula E."/>
            <person name="Henrissat B."/>
            <person name="Kohler A."/>
            <person name="Grigoriev I.V."/>
            <person name="Martin F.M."/>
            <person name="Hacquard S."/>
        </authorList>
    </citation>
    <scope>NUCLEOTIDE SEQUENCE</scope>
    <source>
        <strain evidence="3">MPI-CAGE-CH-0230</strain>
    </source>
</reference>